<reference evidence="14" key="2">
    <citation type="submission" date="2025-09" db="UniProtKB">
        <authorList>
            <consortium name="Ensembl"/>
        </authorList>
    </citation>
    <scope>IDENTIFICATION</scope>
</reference>
<keyword evidence="15" id="KW-1185">Reference proteome</keyword>
<reference evidence="14" key="1">
    <citation type="submission" date="2025-08" db="UniProtKB">
        <authorList>
            <consortium name="Ensembl"/>
        </authorList>
    </citation>
    <scope>IDENTIFICATION</scope>
</reference>
<dbReference type="AlphaFoldDB" id="A0A8D2JR35"/>
<keyword evidence="8" id="KW-0675">Receptor</keyword>
<dbReference type="PANTHER" id="PTHR19256:SF63">
    <property type="entry name" value="T CELL RECEPTOR GAMMA VARIABLE 3-RELATED"/>
    <property type="match status" value="1"/>
</dbReference>
<evidence type="ECO:0000256" key="7">
    <source>
        <dbReference type="ARBA" id="ARBA00023157"/>
    </source>
</evidence>
<dbReference type="GO" id="GO:0002250">
    <property type="term" value="P:adaptive immune response"/>
    <property type="evidence" value="ECO:0007669"/>
    <property type="project" value="UniProtKB-KW"/>
</dbReference>
<evidence type="ECO:0000256" key="10">
    <source>
        <dbReference type="ARBA" id="ARBA00038578"/>
    </source>
</evidence>
<dbReference type="FunFam" id="2.60.40.10:FF:001866">
    <property type="entry name" value="T cell receptor gamma variable 3"/>
    <property type="match status" value="1"/>
</dbReference>
<evidence type="ECO:0000256" key="4">
    <source>
        <dbReference type="ARBA" id="ARBA00022859"/>
    </source>
</evidence>
<evidence type="ECO:0000256" key="1">
    <source>
        <dbReference type="ARBA" id="ARBA00004236"/>
    </source>
</evidence>
<keyword evidence="5" id="KW-1064">Adaptive immunity</keyword>
<proteinExistence type="predicted"/>
<keyword evidence="4" id="KW-0391">Immunity</keyword>
<keyword evidence="3 12" id="KW-0732">Signal</keyword>
<feature type="domain" description="Ig-like" evidence="13">
    <location>
        <begin position="13"/>
        <end position="122"/>
    </location>
</feature>
<evidence type="ECO:0000256" key="9">
    <source>
        <dbReference type="ARBA" id="ARBA00023319"/>
    </source>
</evidence>
<evidence type="ECO:0000256" key="6">
    <source>
        <dbReference type="ARBA" id="ARBA00023136"/>
    </source>
</evidence>
<keyword evidence="2" id="KW-1003">Cell membrane</keyword>
<organism evidence="14 15">
    <name type="scientific">Sciurus vulgaris</name>
    <name type="common">Eurasian red squirrel</name>
    <dbReference type="NCBI Taxonomy" id="55149"/>
    <lineage>
        <taxon>Eukaryota</taxon>
        <taxon>Metazoa</taxon>
        <taxon>Chordata</taxon>
        <taxon>Craniata</taxon>
        <taxon>Vertebrata</taxon>
        <taxon>Euteleostomi</taxon>
        <taxon>Mammalia</taxon>
        <taxon>Eutheria</taxon>
        <taxon>Euarchontoglires</taxon>
        <taxon>Glires</taxon>
        <taxon>Rodentia</taxon>
        <taxon>Sciuromorpha</taxon>
        <taxon>Sciuridae</taxon>
        <taxon>Sciurinae</taxon>
        <taxon>Sciurini</taxon>
        <taxon>Sciurus</taxon>
    </lineage>
</organism>
<dbReference type="GO" id="GO:0042101">
    <property type="term" value="C:T cell receptor complex"/>
    <property type="evidence" value="ECO:0007669"/>
    <property type="project" value="UniProtKB-KW"/>
</dbReference>
<keyword evidence="6" id="KW-0472">Membrane</keyword>
<evidence type="ECO:0000313" key="15">
    <source>
        <dbReference type="Proteomes" id="UP000694564"/>
    </source>
</evidence>
<name>A0A8D2JR35_SCIVU</name>
<protein>
    <recommendedName>
        <fullName evidence="13">Ig-like domain-containing protein</fullName>
    </recommendedName>
</protein>
<dbReference type="OrthoDB" id="9628507at2759"/>
<dbReference type="PROSITE" id="PS50835">
    <property type="entry name" value="IG_LIKE"/>
    <property type="match status" value="1"/>
</dbReference>
<evidence type="ECO:0000256" key="8">
    <source>
        <dbReference type="ARBA" id="ARBA00023170"/>
    </source>
</evidence>
<dbReference type="InterPro" id="IPR051117">
    <property type="entry name" value="TRG_var/const_region"/>
</dbReference>
<sequence length="122" mass="14006">MLWTLALLLAILPPGSQTSSSLEGRMMSITRPIGSTGVITCDFVDERNYIHWYQIKERKAPQHLLYYDFFSSKTMVDSGLNPAKYHAYEGADRRYKLVVRNLEESDSGTYYCAAWDQHSPAY</sequence>
<keyword evidence="9" id="KW-0393">Immunoglobulin domain</keyword>
<evidence type="ECO:0000256" key="3">
    <source>
        <dbReference type="ARBA" id="ARBA00022729"/>
    </source>
</evidence>
<dbReference type="InterPro" id="IPR013783">
    <property type="entry name" value="Ig-like_fold"/>
</dbReference>
<dbReference type="InterPro" id="IPR007110">
    <property type="entry name" value="Ig-like_dom"/>
</dbReference>
<dbReference type="Proteomes" id="UP000694564">
    <property type="component" value="Chromosome 8"/>
</dbReference>
<dbReference type="Gene3D" id="2.60.40.10">
    <property type="entry name" value="Immunoglobulins"/>
    <property type="match status" value="1"/>
</dbReference>
<dbReference type="PANTHER" id="PTHR19256">
    <property type="entry name" value="T-CELL RECEPTOR GAMMA CHAIN"/>
    <property type="match status" value="1"/>
</dbReference>
<evidence type="ECO:0000313" key="14">
    <source>
        <dbReference type="Ensembl" id="ENSSVLP00005028633.1"/>
    </source>
</evidence>
<keyword evidence="7" id="KW-1015">Disulfide bond</keyword>
<evidence type="ECO:0000259" key="13">
    <source>
        <dbReference type="PROSITE" id="PS50835"/>
    </source>
</evidence>
<dbReference type="GeneTree" id="ENSGT00940000153143"/>
<feature type="signal peptide" evidence="12">
    <location>
        <begin position="1"/>
        <end position="18"/>
    </location>
</feature>
<evidence type="ECO:0000256" key="11">
    <source>
        <dbReference type="ARBA" id="ARBA00043266"/>
    </source>
</evidence>
<dbReference type="InterPro" id="IPR013106">
    <property type="entry name" value="Ig_V-set"/>
</dbReference>
<evidence type="ECO:0000256" key="2">
    <source>
        <dbReference type="ARBA" id="ARBA00022475"/>
    </source>
</evidence>
<dbReference type="InterPro" id="IPR036179">
    <property type="entry name" value="Ig-like_dom_sf"/>
</dbReference>
<feature type="chain" id="PRO_5034057792" description="Ig-like domain-containing protein" evidence="12">
    <location>
        <begin position="19"/>
        <end position="122"/>
    </location>
</feature>
<comment type="subcellular location">
    <subcellularLocation>
        <location evidence="1">Cell membrane</location>
    </subcellularLocation>
</comment>
<dbReference type="Ensembl" id="ENSSVLT00005031824.1">
    <property type="protein sequence ID" value="ENSSVLP00005028633.1"/>
    <property type="gene ID" value="ENSSVLG00005022644.1"/>
</dbReference>
<dbReference type="SUPFAM" id="SSF48726">
    <property type="entry name" value="Immunoglobulin"/>
    <property type="match status" value="1"/>
</dbReference>
<keyword evidence="11" id="KW-1279">T cell receptor</keyword>
<evidence type="ECO:0000256" key="12">
    <source>
        <dbReference type="SAM" id="SignalP"/>
    </source>
</evidence>
<evidence type="ECO:0000256" key="5">
    <source>
        <dbReference type="ARBA" id="ARBA00023130"/>
    </source>
</evidence>
<comment type="subunit">
    <text evidence="10">Gamma-delta TR is a heterodimer composed of a gamma and delta chain; disulfide-linked. The gamma-delta TR is associated with the transmembrane signaling CD3 coreceptor proteins following the stoichiometry: a single gamma-delta TR heterodimer associates with one CD3D-CD3E heterodimer, one CD3G-CD3E heterodimer and one CD247 homodimer forming a stable octameric structure. Upon activation, gamma-delta TR complex associates with FCER1G to initiate intracellular signaling.</text>
</comment>
<dbReference type="Pfam" id="PF07686">
    <property type="entry name" value="V-set"/>
    <property type="match status" value="1"/>
</dbReference>
<accession>A0A8D2JR35</accession>